<dbReference type="EMBL" id="QUMS01000004">
    <property type="protein sequence ID" value="REG06216.1"/>
    <property type="molecule type" value="Genomic_DNA"/>
</dbReference>
<dbReference type="Proteomes" id="UP000256388">
    <property type="component" value="Unassembled WGS sequence"/>
</dbReference>
<dbReference type="AlphaFoldDB" id="A0A3E0A6I8"/>
<evidence type="ECO:0000313" key="1">
    <source>
        <dbReference type="EMBL" id="REG06216.1"/>
    </source>
</evidence>
<proteinExistence type="predicted"/>
<comment type="caution">
    <text evidence="1">The sequence shown here is derived from an EMBL/GenBank/DDBJ whole genome shotgun (WGS) entry which is preliminary data.</text>
</comment>
<gene>
    <name evidence="1" type="ORF">DFR64_2648</name>
</gene>
<reference evidence="1 2" key="1">
    <citation type="submission" date="2018-08" db="EMBL/GenBank/DDBJ databases">
        <title>Genomic Encyclopedia of Type Strains, Phase IV (KMG-IV): sequencing the most valuable type-strain genomes for metagenomic binning, comparative biology and taxonomic classification.</title>
        <authorList>
            <person name="Goeker M."/>
        </authorList>
    </citation>
    <scope>NUCLEOTIDE SEQUENCE [LARGE SCALE GENOMIC DNA]</scope>
    <source>
        <strain evidence="1 2">DSM 23923</strain>
    </source>
</reference>
<keyword evidence="2" id="KW-1185">Reference proteome</keyword>
<organism evidence="1 2">
    <name type="scientific">Pelolinea submarina</name>
    <dbReference type="NCBI Taxonomy" id="913107"/>
    <lineage>
        <taxon>Bacteria</taxon>
        <taxon>Bacillati</taxon>
        <taxon>Chloroflexota</taxon>
        <taxon>Anaerolineae</taxon>
        <taxon>Anaerolineales</taxon>
        <taxon>Anaerolineaceae</taxon>
        <taxon>Pelolinea</taxon>
    </lineage>
</organism>
<protein>
    <submittedName>
        <fullName evidence="1">Uncharacterized protein</fullName>
    </submittedName>
</protein>
<sequence>MFKRLNQAKAFISGSWMDTRRIEFHTNCRLSSHNGGYGYV</sequence>
<evidence type="ECO:0000313" key="2">
    <source>
        <dbReference type="Proteomes" id="UP000256388"/>
    </source>
</evidence>
<accession>A0A3E0A6I8</accession>
<name>A0A3E0A6I8_9CHLR</name>